<dbReference type="InterPro" id="IPR036249">
    <property type="entry name" value="Thioredoxin-like_sf"/>
</dbReference>
<dbReference type="Gene3D" id="3.40.30.10">
    <property type="entry name" value="Glutaredoxin"/>
    <property type="match status" value="1"/>
</dbReference>
<name>A0ABP1FYL7_9CHLO</name>
<feature type="region of interest" description="Disordered" evidence="2">
    <location>
        <begin position="1"/>
        <end position="23"/>
    </location>
</feature>
<reference evidence="4 5" key="1">
    <citation type="submission" date="2024-06" db="EMBL/GenBank/DDBJ databases">
        <authorList>
            <person name="Kraege A."/>
            <person name="Thomma B."/>
        </authorList>
    </citation>
    <scope>NUCLEOTIDE SEQUENCE [LARGE SCALE GENOMIC DNA]</scope>
</reference>
<comment type="similarity">
    <text evidence="1">Belongs to the phosducin family.</text>
</comment>
<dbReference type="Pfam" id="PF02114">
    <property type="entry name" value="Phosducin"/>
    <property type="match status" value="1"/>
</dbReference>
<dbReference type="Proteomes" id="UP001497392">
    <property type="component" value="Unassembled WGS sequence"/>
</dbReference>
<evidence type="ECO:0000256" key="1">
    <source>
        <dbReference type="ARBA" id="ARBA00009686"/>
    </source>
</evidence>
<evidence type="ECO:0000259" key="3">
    <source>
        <dbReference type="Pfam" id="PF02114"/>
    </source>
</evidence>
<gene>
    <name evidence="4" type="primary">g7736</name>
    <name evidence="4" type="ORF">VP750_LOCUS6623</name>
</gene>
<feature type="region of interest" description="Disordered" evidence="2">
    <location>
        <begin position="164"/>
        <end position="186"/>
    </location>
</feature>
<feature type="domain" description="Phosducin" evidence="3">
    <location>
        <begin position="11"/>
        <end position="164"/>
    </location>
</feature>
<dbReference type="SUPFAM" id="SSF52833">
    <property type="entry name" value="Thioredoxin-like"/>
    <property type="match status" value="1"/>
</dbReference>
<comment type="caution">
    <text evidence="4">The sequence shown here is derived from an EMBL/GenBank/DDBJ whole genome shotgun (WGS) entry which is preliminary data.</text>
</comment>
<organism evidence="4 5">
    <name type="scientific">Coccomyxa viridis</name>
    <dbReference type="NCBI Taxonomy" id="1274662"/>
    <lineage>
        <taxon>Eukaryota</taxon>
        <taxon>Viridiplantae</taxon>
        <taxon>Chlorophyta</taxon>
        <taxon>core chlorophytes</taxon>
        <taxon>Trebouxiophyceae</taxon>
        <taxon>Trebouxiophyceae incertae sedis</taxon>
        <taxon>Coccomyxaceae</taxon>
        <taxon>Coccomyxa</taxon>
    </lineage>
</organism>
<dbReference type="PANTHER" id="PTHR21148">
    <property type="entry name" value="THIOREDOXIN DOMAIN-CONTAINING PROTEIN 9"/>
    <property type="match status" value="1"/>
</dbReference>
<keyword evidence="5" id="KW-1185">Reference proteome</keyword>
<dbReference type="InterPro" id="IPR024253">
    <property type="entry name" value="Phosducin_thioredoxin-like_dom"/>
</dbReference>
<evidence type="ECO:0000313" key="4">
    <source>
        <dbReference type="EMBL" id="CAL5224964.1"/>
    </source>
</evidence>
<dbReference type="EMBL" id="CAXHTA020000012">
    <property type="protein sequence ID" value="CAL5224964.1"/>
    <property type="molecule type" value="Genomic_DNA"/>
</dbReference>
<evidence type="ECO:0000256" key="2">
    <source>
        <dbReference type="SAM" id="MobiDB-lite"/>
    </source>
</evidence>
<feature type="compositionally biased region" description="Acidic residues" evidence="2">
    <location>
        <begin position="177"/>
        <end position="186"/>
    </location>
</feature>
<accession>A0ABP1FYL7</accession>
<evidence type="ECO:0000313" key="5">
    <source>
        <dbReference type="Proteomes" id="UP001497392"/>
    </source>
</evidence>
<protein>
    <submittedName>
        <fullName evidence="4">G7736 protein</fullName>
    </submittedName>
</protein>
<proteinExistence type="inferred from homology"/>
<sequence length="219" mass="24533">MPQQVSDVDSLATDSDDEGLKQARQNRLQELQQQARLRASEQEQGLGFLQDMPSNALQDLVQSTDMPIVCHLVAEGLRAGDEMDELLQKLAGRYRGTYFCRTPIASKGDAGFRHLAVEQFPGLFILDQGKLASQILQDELQEDDDIVEERVMSYLKQCGALRESTGPHQDAATATEGMDEKDEEGGEWQEPCEICGRRYHHEHVRAVTRGNQHSGYDSN</sequence>